<accession>A0A4Y2BN29</accession>
<name>A0A4Y2BN29_ARAVE</name>
<protein>
    <submittedName>
        <fullName evidence="1">Uncharacterized protein</fullName>
    </submittedName>
</protein>
<reference evidence="1 2" key="1">
    <citation type="journal article" date="2019" name="Sci. Rep.">
        <title>Orb-weaving spider Araneus ventricosus genome elucidates the spidroin gene catalogue.</title>
        <authorList>
            <person name="Kono N."/>
            <person name="Nakamura H."/>
            <person name="Ohtoshi R."/>
            <person name="Moran D.A.P."/>
            <person name="Shinohara A."/>
            <person name="Yoshida Y."/>
            <person name="Fujiwara M."/>
            <person name="Mori M."/>
            <person name="Tomita M."/>
            <person name="Arakawa K."/>
        </authorList>
    </citation>
    <scope>NUCLEOTIDE SEQUENCE [LARGE SCALE GENOMIC DNA]</scope>
</reference>
<sequence length="73" mass="8365">MAEVFLVYIEARDRCPPVSPESHEEGNLSSFHSVTFRDADIDSYPIVIYIDIGLTLTTSSSSRWRRFGRSQVR</sequence>
<comment type="caution">
    <text evidence="1">The sequence shown here is derived from an EMBL/GenBank/DDBJ whole genome shotgun (WGS) entry which is preliminary data.</text>
</comment>
<dbReference type="EMBL" id="BGPR01000089">
    <property type="protein sequence ID" value="GBL92825.1"/>
    <property type="molecule type" value="Genomic_DNA"/>
</dbReference>
<proteinExistence type="predicted"/>
<evidence type="ECO:0000313" key="2">
    <source>
        <dbReference type="Proteomes" id="UP000499080"/>
    </source>
</evidence>
<keyword evidence="2" id="KW-1185">Reference proteome</keyword>
<gene>
    <name evidence="1" type="ORF">AVEN_4533_1</name>
</gene>
<dbReference type="Proteomes" id="UP000499080">
    <property type="component" value="Unassembled WGS sequence"/>
</dbReference>
<dbReference type="AlphaFoldDB" id="A0A4Y2BN29"/>
<organism evidence="1 2">
    <name type="scientific">Araneus ventricosus</name>
    <name type="common">Orbweaver spider</name>
    <name type="synonym">Epeira ventricosa</name>
    <dbReference type="NCBI Taxonomy" id="182803"/>
    <lineage>
        <taxon>Eukaryota</taxon>
        <taxon>Metazoa</taxon>
        <taxon>Ecdysozoa</taxon>
        <taxon>Arthropoda</taxon>
        <taxon>Chelicerata</taxon>
        <taxon>Arachnida</taxon>
        <taxon>Araneae</taxon>
        <taxon>Araneomorphae</taxon>
        <taxon>Entelegynae</taxon>
        <taxon>Araneoidea</taxon>
        <taxon>Araneidae</taxon>
        <taxon>Araneus</taxon>
    </lineage>
</organism>
<evidence type="ECO:0000313" key="1">
    <source>
        <dbReference type="EMBL" id="GBL92825.1"/>
    </source>
</evidence>